<dbReference type="Gene3D" id="1.10.510.10">
    <property type="entry name" value="Transferase(Phosphotransferase) domain 1"/>
    <property type="match status" value="1"/>
</dbReference>
<dbReference type="InterPro" id="IPR011009">
    <property type="entry name" value="Kinase-like_dom_sf"/>
</dbReference>
<dbReference type="PANTHER" id="PTHR24362:SF309">
    <property type="entry name" value="PROTEIN KINASE DOMAIN-CONTAINING PROTEIN"/>
    <property type="match status" value="1"/>
</dbReference>
<dbReference type="GO" id="GO:0005524">
    <property type="term" value="F:ATP binding"/>
    <property type="evidence" value="ECO:0007669"/>
    <property type="project" value="InterPro"/>
</dbReference>
<dbReference type="PROSITE" id="PS51178">
    <property type="entry name" value="PASTA"/>
    <property type="match status" value="2"/>
</dbReference>
<dbReference type="InterPro" id="IPR005543">
    <property type="entry name" value="PASTA_dom"/>
</dbReference>
<dbReference type="EMBL" id="RCHT01000001">
    <property type="protein sequence ID" value="RLL14472.1"/>
    <property type="molecule type" value="Genomic_DNA"/>
</dbReference>
<evidence type="ECO:0000259" key="4">
    <source>
        <dbReference type="PROSITE" id="PS51178"/>
    </source>
</evidence>
<dbReference type="PROSITE" id="PS50011">
    <property type="entry name" value="PROTEIN_KINASE_DOM"/>
    <property type="match status" value="1"/>
</dbReference>
<dbReference type="PANTHER" id="PTHR24362">
    <property type="entry name" value="SERINE/THREONINE-PROTEIN KINASE NEK"/>
    <property type="match status" value="1"/>
</dbReference>
<dbReference type="AlphaFoldDB" id="A0A498CTJ6"/>
<feature type="region of interest" description="Disordered" evidence="1">
    <location>
        <begin position="352"/>
        <end position="402"/>
    </location>
</feature>
<dbReference type="Gene3D" id="3.30.10.20">
    <property type="match status" value="2"/>
</dbReference>
<dbReference type="CDD" id="cd06577">
    <property type="entry name" value="PASTA_pknB"/>
    <property type="match status" value="2"/>
</dbReference>
<dbReference type="SMART" id="SM00740">
    <property type="entry name" value="PASTA"/>
    <property type="match status" value="2"/>
</dbReference>
<keyword evidence="6" id="KW-1185">Reference proteome</keyword>
<reference evidence="5 6" key="1">
    <citation type="submission" date="2018-10" db="EMBL/GenBank/DDBJ databases">
        <title>Anaerotruncus faecis sp. nov., isolated from human feces.</title>
        <authorList>
            <person name="Wang Y.-J."/>
        </authorList>
    </citation>
    <scope>NUCLEOTIDE SEQUENCE [LARGE SCALE GENOMIC DNA]</scope>
    <source>
        <strain evidence="5 6">22A2-44</strain>
    </source>
</reference>
<feature type="domain" description="PASTA" evidence="4">
    <location>
        <begin position="464"/>
        <end position="530"/>
    </location>
</feature>
<feature type="compositionally biased region" description="Basic and acidic residues" evidence="1">
    <location>
        <begin position="627"/>
        <end position="642"/>
    </location>
</feature>
<protein>
    <submittedName>
        <fullName evidence="5">PASTA domain-containing protein</fullName>
    </submittedName>
</protein>
<name>A0A498CTJ6_9FIRM</name>
<dbReference type="Pfam" id="PF03793">
    <property type="entry name" value="PASTA"/>
    <property type="match status" value="2"/>
</dbReference>
<feature type="compositionally biased region" description="Basic and acidic residues" evidence="1">
    <location>
        <begin position="352"/>
        <end position="361"/>
    </location>
</feature>
<keyword evidence="2" id="KW-0472">Membrane</keyword>
<keyword evidence="2" id="KW-0812">Transmembrane</keyword>
<dbReference type="RefSeq" id="WP_121585581.1">
    <property type="nucleotide sequence ID" value="NZ_RCHT01000001.1"/>
</dbReference>
<proteinExistence type="predicted"/>
<gene>
    <name evidence="5" type="ORF">D4A47_00350</name>
</gene>
<feature type="transmembrane region" description="Helical" evidence="2">
    <location>
        <begin position="407"/>
        <end position="429"/>
    </location>
</feature>
<comment type="caution">
    <text evidence="5">The sequence shown here is derived from an EMBL/GenBank/DDBJ whole genome shotgun (WGS) entry which is preliminary data.</text>
</comment>
<evidence type="ECO:0000313" key="5">
    <source>
        <dbReference type="EMBL" id="RLL14472.1"/>
    </source>
</evidence>
<dbReference type="InterPro" id="IPR000719">
    <property type="entry name" value="Prot_kinase_dom"/>
</dbReference>
<dbReference type="SUPFAM" id="SSF56112">
    <property type="entry name" value="Protein kinase-like (PK-like)"/>
    <property type="match status" value="1"/>
</dbReference>
<keyword evidence="2" id="KW-1133">Transmembrane helix</keyword>
<dbReference type="Proteomes" id="UP000276301">
    <property type="component" value="Unassembled WGS sequence"/>
</dbReference>
<accession>A0A498CTJ6</accession>
<feature type="domain" description="PASTA" evidence="4">
    <location>
        <begin position="531"/>
        <end position="598"/>
    </location>
</feature>
<evidence type="ECO:0000256" key="2">
    <source>
        <dbReference type="SAM" id="Phobius"/>
    </source>
</evidence>
<evidence type="ECO:0000313" key="6">
    <source>
        <dbReference type="Proteomes" id="UP000276301"/>
    </source>
</evidence>
<sequence>MAVNELNLCMGCMSPLFEGETCSVCGYHADASPDLNYLQPGSGLGGRYLVGKMVADDPEGVWYVGYDRREEVRVWLREYAPGCITRRDHENFSVQPLASSEAQYKALMSDFEDLCRSIMALPAGEKVLPVTDLLYENNTIYAVYRYIKTISLESFLARSGGKIPWRHAKKLLMPLFHTVVNFHKAGLIHRGLSPQTVHLDQSGALWVTCFSIAAARTNKSETGARLFEGYAAPEQYALNSWQGNWTDVYALGAITYRTVTGENPPAALDRVYGDDLLDSQMISGEMTENVVSAINRALAVEVEDRIQSAELYISGLLADAGSNTAVYTAAPRKSYETPDDSAYRQEIRRAAAEREAREKQPPRTAARFEQSGIDLIPPPGGKPAQPKPARKGDRREKRPKRKRSHPVLMLIFSAFVATALLAGAMYWFATNYLTDLIAPAESEGSRTGEHSMQGGTDYSGDEAGEDDKVPRFVGINADSLRNNEQLSERYELVFEEKFNDVYEPGVVCDQQPVEGTKMPNRGQVTIYVSKGPELIEMPTVVGMPIEDAIMALTDLELNYQVIEVYDKSYEPDVIERAEPEPGTQLNKEKDTVFLYIRKVVMEESSSSEDERDDRERSASRVITSRKSSTDSDSSRRLKPRAE</sequence>
<dbReference type="Pfam" id="PF00069">
    <property type="entry name" value="Pkinase"/>
    <property type="match status" value="1"/>
</dbReference>
<evidence type="ECO:0000259" key="3">
    <source>
        <dbReference type="PROSITE" id="PS50011"/>
    </source>
</evidence>
<organism evidence="5 6">
    <name type="scientific">Anaerotruncus massiliensis</name>
    <name type="common">ex Liu et al. 2021</name>
    <dbReference type="NCBI Taxonomy" id="2321404"/>
    <lineage>
        <taxon>Bacteria</taxon>
        <taxon>Bacillati</taxon>
        <taxon>Bacillota</taxon>
        <taxon>Clostridia</taxon>
        <taxon>Eubacteriales</taxon>
        <taxon>Oscillospiraceae</taxon>
        <taxon>Anaerotruncus</taxon>
    </lineage>
</organism>
<feature type="region of interest" description="Disordered" evidence="1">
    <location>
        <begin position="443"/>
        <end position="467"/>
    </location>
</feature>
<feature type="region of interest" description="Disordered" evidence="1">
    <location>
        <begin position="602"/>
        <end position="642"/>
    </location>
</feature>
<dbReference type="GO" id="GO:0004672">
    <property type="term" value="F:protein kinase activity"/>
    <property type="evidence" value="ECO:0007669"/>
    <property type="project" value="InterPro"/>
</dbReference>
<feature type="domain" description="Protein kinase" evidence="3">
    <location>
        <begin position="48"/>
        <end position="317"/>
    </location>
</feature>
<evidence type="ECO:0000256" key="1">
    <source>
        <dbReference type="SAM" id="MobiDB-lite"/>
    </source>
</evidence>